<accession>A0ABU5RIS7</accession>
<dbReference type="Gene3D" id="3.30.160.660">
    <property type="match status" value="1"/>
</dbReference>
<organism evidence="2 3">
    <name type="scientific">Amycolatopsis heterodermiae</name>
    <dbReference type="NCBI Taxonomy" id="3110235"/>
    <lineage>
        <taxon>Bacteria</taxon>
        <taxon>Bacillati</taxon>
        <taxon>Actinomycetota</taxon>
        <taxon>Actinomycetes</taxon>
        <taxon>Pseudonocardiales</taxon>
        <taxon>Pseudonocardiaceae</taxon>
        <taxon>Amycolatopsis</taxon>
    </lineage>
</organism>
<name>A0ABU5RIS7_9PSEU</name>
<dbReference type="Gene3D" id="3.30.40.250">
    <property type="match status" value="1"/>
</dbReference>
<dbReference type="Gene3D" id="3.40.50.720">
    <property type="entry name" value="NAD(P)-binding Rossmann-like Domain"/>
    <property type="match status" value="1"/>
</dbReference>
<evidence type="ECO:0000313" key="3">
    <source>
        <dbReference type="Proteomes" id="UP001304298"/>
    </source>
</evidence>
<reference evidence="2 3" key="1">
    <citation type="submission" date="2023-12" db="EMBL/GenBank/DDBJ databases">
        <title>Amycolatopsis sp. V23-08.</title>
        <authorList>
            <person name="Somphong A."/>
        </authorList>
    </citation>
    <scope>NUCLEOTIDE SEQUENCE [LARGE SCALE GENOMIC DNA]</scope>
    <source>
        <strain evidence="2 3">V23-08</strain>
    </source>
</reference>
<sequence length="727" mass="79918">MPSDDVRLELTGVEVHDLEPALCLLITPNGGQYSITAPTREFRAWIARCDGTRTRAELLAGMNPDYEEVLDVLEADGSLRPVSDGSGVLRAAETTVLIAGTPELTAPLAQLLAPVGYARVETLSDLDGPFPVDPADTVVVAAFTHPAYSELTALDAFCTDRGVRLLPFRCERGQGLAGPAITPGGAGPDFADVLARRRSAALDPRVIDAFASADPPRGRRFRPGDARWMMSVLAVQLERWLAGEPAETTTGELEIDPVRLSVLPRPVLPVPDRPRPVEAHGPRPDLLVDDRTGIVTAVHELPPAPGMPARLRVCAVDVADMRRVVDWPNDRQAFGTSWHDFDQARDSAIGEAVERYCGSWLAPEREIRHGSFRQLRRNGVPALDPRRLNLYSPRQHATPGFPFAPLTPETECAWIEAFSHTTREAVWVPACLVSQEAEPGGARFTDPLIAGLASGTSEEHAVTSGLEEVLERDTTMLWWANTPQLRRLPVPAEIRALVADTAETYDVTLIPLDNEFAVPIVAAAVFDRARRWLSIGFATRPDALEAAKKALAEGFTLQHTCLALDDERELAGMQADLPHLSNLKAYRADRRYLDSYREDFGDVVDLLCQQQIYLDPRAATRVAPWVRDLAVRPWEGLPALGERRLKAYRERVEERGFEVISVDLTTRDVAAAGFHAAHTIVPGLVSNFPAGFPYWGDGRIRRAAVDLGWRTTPLPEERLNVFPLPHA</sequence>
<dbReference type="NCBIfam" id="TIGR03604">
    <property type="entry name" value="TOMM_cyclo_SagD"/>
    <property type="match status" value="1"/>
</dbReference>
<dbReference type="InterPro" id="IPR027624">
    <property type="entry name" value="TOMM_cyclo_SagD"/>
</dbReference>
<dbReference type="RefSeq" id="WP_323333243.1">
    <property type="nucleotide sequence ID" value="NZ_JAYFSI010000011.1"/>
</dbReference>
<dbReference type="Proteomes" id="UP001304298">
    <property type="component" value="Unassembled WGS sequence"/>
</dbReference>
<keyword evidence="3" id="KW-1185">Reference proteome</keyword>
<gene>
    <name evidence="2" type="ORF">VA596_36240</name>
</gene>
<dbReference type="Pfam" id="PF02624">
    <property type="entry name" value="YcaO"/>
    <property type="match status" value="1"/>
</dbReference>
<dbReference type="PANTHER" id="PTHR37809:SF1">
    <property type="entry name" value="RIBOSOMAL PROTEIN S12 METHYLTHIOTRANSFERASE ACCESSORY FACTOR YCAO"/>
    <property type="match status" value="1"/>
</dbReference>
<dbReference type="PROSITE" id="PS51664">
    <property type="entry name" value="YCAO"/>
    <property type="match status" value="1"/>
</dbReference>
<dbReference type="EMBL" id="JAYFSI010000011">
    <property type="protein sequence ID" value="MEA5365031.1"/>
    <property type="molecule type" value="Genomic_DNA"/>
</dbReference>
<evidence type="ECO:0000259" key="1">
    <source>
        <dbReference type="PROSITE" id="PS51664"/>
    </source>
</evidence>
<dbReference type="InterPro" id="IPR003776">
    <property type="entry name" value="YcaO-like_dom"/>
</dbReference>
<feature type="domain" description="YcaO" evidence="1">
    <location>
        <begin position="333"/>
        <end position="727"/>
    </location>
</feature>
<dbReference type="PANTHER" id="PTHR37809">
    <property type="entry name" value="RIBOSOMAL PROTEIN S12 METHYLTHIOTRANSFERASE ACCESSORY FACTOR YCAO"/>
    <property type="match status" value="1"/>
</dbReference>
<proteinExistence type="predicted"/>
<evidence type="ECO:0000313" key="2">
    <source>
        <dbReference type="EMBL" id="MEA5365031.1"/>
    </source>
</evidence>
<comment type="caution">
    <text evidence="2">The sequence shown here is derived from an EMBL/GenBank/DDBJ whole genome shotgun (WGS) entry which is preliminary data.</text>
</comment>
<dbReference type="Gene3D" id="3.30.1330.230">
    <property type="match status" value="1"/>
</dbReference>
<protein>
    <submittedName>
        <fullName evidence="2">YcaO-like family protein</fullName>
    </submittedName>
</protein>